<reference evidence="5 6" key="1">
    <citation type="journal article" date="2011" name="Proc. Natl. Acad. Sci. U.S.A.">
        <title>Niche of harmful alga Aureococcus anophagefferens revealed through ecogenomics.</title>
        <authorList>
            <person name="Gobler C.J."/>
            <person name="Berry D.L."/>
            <person name="Dyhrman S.T."/>
            <person name="Wilhelm S.W."/>
            <person name="Salamov A."/>
            <person name="Lobanov A.V."/>
            <person name="Zhang Y."/>
            <person name="Collier J.L."/>
            <person name="Wurch L.L."/>
            <person name="Kustka A.B."/>
            <person name="Dill B.D."/>
            <person name="Shah M."/>
            <person name="VerBerkmoes N.C."/>
            <person name="Kuo A."/>
            <person name="Terry A."/>
            <person name="Pangilinan J."/>
            <person name="Lindquist E.A."/>
            <person name="Lucas S."/>
            <person name="Paulsen I.T."/>
            <person name="Hattenrath-Lehmann T.K."/>
            <person name="Talmage S.C."/>
            <person name="Walker E.A."/>
            <person name="Koch F."/>
            <person name="Burson A.M."/>
            <person name="Marcoval M.A."/>
            <person name="Tang Y.Z."/>
            <person name="Lecleir G.R."/>
            <person name="Coyne K.J."/>
            <person name="Berg G.M."/>
            <person name="Bertrand E.M."/>
            <person name="Saito M.A."/>
            <person name="Gladyshev V.N."/>
            <person name="Grigoriev I.V."/>
        </authorList>
    </citation>
    <scope>NUCLEOTIDE SEQUENCE [LARGE SCALE GENOMIC DNA]</scope>
    <source>
        <strain evidence="6">CCMP 1984</strain>
    </source>
</reference>
<keyword evidence="3" id="KW-0175">Coiled coil</keyword>
<dbReference type="RefSeq" id="XP_009040797.1">
    <property type="nucleotide sequence ID" value="XM_009042549.1"/>
</dbReference>
<evidence type="ECO:0000313" key="6">
    <source>
        <dbReference type="Proteomes" id="UP000002729"/>
    </source>
</evidence>
<dbReference type="OrthoDB" id="10632997at2759"/>
<dbReference type="AlphaFoldDB" id="F0YK16"/>
<feature type="domain" description="AAA+ ATPase" evidence="4">
    <location>
        <begin position="552"/>
        <end position="693"/>
    </location>
</feature>
<dbReference type="FunFam" id="3.40.50.300:FF:001025">
    <property type="entry name" value="ATPase family, AAA domain-containing 2B"/>
    <property type="match status" value="1"/>
</dbReference>
<evidence type="ECO:0000313" key="5">
    <source>
        <dbReference type="EMBL" id="EGB04546.1"/>
    </source>
</evidence>
<dbReference type="InterPro" id="IPR027417">
    <property type="entry name" value="P-loop_NTPase"/>
</dbReference>
<dbReference type="GO" id="GO:0016887">
    <property type="term" value="F:ATP hydrolysis activity"/>
    <property type="evidence" value="ECO:0007669"/>
    <property type="project" value="InterPro"/>
</dbReference>
<keyword evidence="6" id="KW-1185">Reference proteome</keyword>
<dbReference type="PROSITE" id="PS00674">
    <property type="entry name" value="AAA"/>
    <property type="match status" value="1"/>
</dbReference>
<dbReference type="GO" id="GO:0005524">
    <property type="term" value="F:ATP binding"/>
    <property type="evidence" value="ECO:0007669"/>
    <property type="project" value="UniProtKB-KW"/>
</dbReference>
<dbReference type="InParanoid" id="F0YK16"/>
<dbReference type="InterPro" id="IPR003593">
    <property type="entry name" value="AAA+_ATPase"/>
</dbReference>
<gene>
    <name evidence="5" type="ORF">AURANDRAFT_55148</name>
</gene>
<dbReference type="PANTHER" id="PTHR23077">
    <property type="entry name" value="AAA-FAMILY ATPASE"/>
    <property type="match status" value="1"/>
</dbReference>
<dbReference type="KEGG" id="aaf:AURANDRAFT_55148"/>
<sequence>MLKCLANCIAAKMRPKQAQCFMKFDQQKMDMLCIRALCVLPPMVAKANIYTLMRNGLRPFTIVEICSQRAAASCCVTVDATIEEGVLEVHDWVLRHLGASHGGQLAVRVTTRKPVMGSMKFVELSTWVQAPSPAMPRAIQHCSPINVVSETLGRQVQHASLAHHLRAGVAIAVFVDGDLRVFLCIGRVDAGTDLVVLNGHSEAVEDRVFKKLSAASRLITSWVPINERGTEQFDSGRPSSKIIQIGTVFVYLNTSTCCGEASRIFDALPALLVEGRPGVSKSRAVTDAITIFQQLGIHVACCDVEIILDEAAVSRETHLIEAETSSIESGVTSPSLRSFMRAAAATNGLMILNNFGAVVRATRLLAINKSDKLENHDVVRRGGAALWFSAEIERWSKMCDVPKASGIVMTCDEPINLDKENFKSKYPCKSDQGGIIHDSILSIYRFEDVVTITANDLPGLAAFQMPHREPIKNYFKSHTTLDQGEINILGLNPARGVQTLVCADISQPSGENLMPPRWQDIGGCWAAKDELEKAIFWPKTCTVEFCHFTLRTSRGIILHGPPGNGKTLLARAVANHMKARFIDVRSAELVLPYLGESESAIRRFFAVARENTPCVLFFDELDAIGMARGDAEHANGSNLRTRLVATLLNELDGVLDENDGVLVLAATNRLNTLDAALIRPGRLEVSIYVPMPSFRDRWDILALASNHLTLGEDIQIAELAAETFGASAAQLTSLCREAVFAALDDSPDARYVNKANFSIALGQ</sequence>
<evidence type="ECO:0000256" key="1">
    <source>
        <dbReference type="ARBA" id="ARBA00022741"/>
    </source>
</evidence>
<evidence type="ECO:0000259" key="4">
    <source>
        <dbReference type="SMART" id="SM00382"/>
    </source>
</evidence>
<dbReference type="GeneID" id="20222486"/>
<name>F0YK16_AURAN</name>
<evidence type="ECO:0000256" key="2">
    <source>
        <dbReference type="ARBA" id="ARBA00022840"/>
    </source>
</evidence>
<keyword evidence="2" id="KW-0067">ATP-binding</keyword>
<accession>F0YK16</accession>
<dbReference type="InterPro" id="IPR041569">
    <property type="entry name" value="AAA_lid_3"/>
</dbReference>
<dbReference type="InterPro" id="IPR003960">
    <property type="entry name" value="ATPase_AAA_CS"/>
</dbReference>
<dbReference type="SMART" id="SM00382">
    <property type="entry name" value="AAA"/>
    <property type="match status" value="1"/>
</dbReference>
<protein>
    <recommendedName>
        <fullName evidence="4">AAA+ ATPase domain-containing protein</fullName>
    </recommendedName>
</protein>
<dbReference type="InterPro" id="IPR003959">
    <property type="entry name" value="ATPase_AAA_core"/>
</dbReference>
<dbReference type="PANTHER" id="PTHR23077:SF117">
    <property type="entry name" value="AAA+ ATPASE DOMAIN-CONTAINING PROTEIN"/>
    <property type="match status" value="1"/>
</dbReference>
<dbReference type="Gene3D" id="3.40.50.300">
    <property type="entry name" value="P-loop containing nucleotide triphosphate hydrolases"/>
    <property type="match status" value="1"/>
</dbReference>
<dbReference type="Pfam" id="PF00004">
    <property type="entry name" value="AAA"/>
    <property type="match status" value="1"/>
</dbReference>
<dbReference type="Gene3D" id="1.10.8.60">
    <property type="match status" value="1"/>
</dbReference>
<dbReference type="Proteomes" id="UP000002729">
    <property type="component" value="Unassembled WGS sequence"/>
</dbReference>
<evidence type="ECO:0000256" key="3">
    <source>
        <dbReference type="ARBA" id="ARBA00023054"/>
    </source>
</evidence>
<dbReference type="Pfam" id="PF17862">
    <property type="entry name" value="AAA_lid_3"/>
    <property type="match status" value="1"/>
</dbReference>
<organism evidence="6">
    <name type="scientific">Aureococcus anophagefferens</name>
    <name type="common">Harmful bloom alga</name>
    <dbReference type="NCBI Taxonomy" id="44056"/>
    <lineage>
        <taxon>Eukaryota</taxon>
        <taxon>Sar</taxon>
        <taxon>Stramenopiles</taxon>
        <taxon>Ochrophyta</taxon>
        <taxon>Pelagophyceae</taxon>
        <taxon>Pelagomonadales</taxon>
        <taxon>Pelagomonadaceae</taxon>
        <taxon>Aureococcus</taxon>
    </lineage>
</organism>
<dbReference type="EMBL" id="GL833150">
    <property type="protein sequence ID" value="EGB04546.1"/>
    <property type="molecule type" value="Genomic_DNA"/>
</dbReference>
<dbReference type="SUPFAM" id="SSF52540">
    <property type="entry name" value="P-loop containing nucleoside triphosphate hydrolases"/>
    <property type="match status" value="1"/>
</dbReference>
<keyword evidence="1" id="KW-0547">Nucleotide-binding</keyword>
<dbReference type="InterPro" id="IPR050168">
    <property type="entry name" value="AAA_ATPase_domain"/>
</dbReference>
<proteinExistence type="predicted"/>
<dbReference type="eggNOG" id="KOG0730">
    <property type="taxonomic scope" value="Eukaryota"/>
</dbReference>